<name>A0AA49GQU9_9BACT</name>
<proteinExistence type="predicted"/>
<feature type="domain" description="GH3 middle" evidence="1">
    <location>
        <begin position="296"/>
        <end position="362"/>
    </location>
</feature>
<evidence type="ECO:0000313" key="3">
    <source>
        <dbReference type="EMBL" id="WKN37065.1"/>
    </source>
</evidence>
<organism evidence="3">
    <name type="scientific">Roseihalotalea indica</name>
    <dbReference type="NCBI Taxonomy" id="2867963"/>
    <lineage>
        <taxon>Bacteria</taxon>
        <taxon>Pseudomonadati</taxon>
        <taxon>Bacteroidota</taxon>
        <taxon>Cytophagia</taxon>
        <taxon>Cytophagales</taxon>
        <taxon>Catalimonadaceae</taxon>
        <taxon>Roseihalotalea</taxon>
    </lineage>
</organism>
<reference evidence="3" key="2">
    <citation type="journal article" date="2024" name="Antonie Van Leeuwenhoek">
        <title>Roseihalotalea indica gen. nov., sp. nov., a halophilic Bacteroidetes from mesopelagic Southwest Indian Ocean with higher carbohydrate metabolic potential.</title>
        <authorList>
            <person name="Chen B."/>
            <person name="Zhang M."/>
            <person name="Lin D."/>
            <person name="Ye J."/>
            <person name="Tang K."/>
        </authorList>
    </citation>
    <scope>NUCLEOTIDE SEQUENCE</scope>
    <source>
        <strain evidence="3">TK19036</strain>
    </source>
</reference>
<dbReference type="InterPro" id="IPR055377">
    <property type="entry name" value="GH3_M"/>
</dbReference>
<protein>
    <submittedName>
        <fullName evidence="3">GH3 auxin-responsive promoter family protein</fullName>
    </submittedName>
</protein>
<accession>A0AA49GQU9</accession>
<feature type="domain" description="GH3 C-terminal" evidence="2">
    <location>
        <begin position="390"/>
        <end position="497"/>
    </location>
</feature>
<dbReference type="InterPro" id="IPR055378">
    <property type="entry name" value="GH3_C"/>
</dbReference>
<dbReference type="PANTHER" id="PTHR31901:SF9">
    <property type="entry name" value="GH3 DOMAIN-CONTAINING PROTEIN"/>
    <property type="match status" value="1"/>
</dbReference>
<dbReference type="Pfam" id="PF23572">
    <property type="entry name" value="GH3_C"/>
    <property type="match status" value="1"/>
</dbReference>
<dbReference type="PANTHER" id="PTHR31901">
    <property type="entry name" value="GH3 DOMAIN-CONTAINING PROTEIN"/>
    <property type="match status" value="1"/>
</dbReference>
<sequence>MAILGNFIKTAIELKEKLTPETEAIPAQERVLRQLLKTAENTEFGQRYGFYKILSADNPRKAFAATVPIHDYQKIQDEWWHRVQAGEENITWPGKPQYFALSSGTTGSSSKRIPVTDEMLDAIRTTGVQQVTSLANFDMPPEFFEKEIMMLGSSTDLQKRGEFLEGEISGISASNIPFWFKGYYRPGDDIARIADWDERVQKIAERAEEWDIGALSGIPSWMELMMKKVIEYHNLKNIHEIWPNLSVYTPGGVAFEPYRKSFERLLDHPLIYLDTYLASEGFLAFQNRPDTTSMALVVDNGIYFEFVPFEEKNMAEDGNVHPDAEILTLAEVEEEQDYVLLISTVSGAWRYMIGDTVKFTDKERGEIAITGRTKHFLNVVGSQLSVHKMNAAMQKLEEHFQVTIPEFTVAAVRREEDQEYIHKWYLGSDDAMNAEEVAETLDKILKDANKNYGVARSKALKDVKVEVIPSDLFYQWSEVSKKKGGQVKTPRVMKEEEFAEWEAFVQKARV</sequence>
<dbReference type="AlphaFoldDB" id="A0AA49GQU9"/>
<dbReference type="InterPro" id="IPR004993">
    <property type="entry name" value="GH3"/>
</dbReference>
<dbReference type="Pfam" id="PF03321">
    <property type="entry name" value="GH3"/>
    <property type="match status" value="1"/>
</dbReference>
<evidence type="ECO:0000259" key="1">
    <source>
        <dbReference type="Pfam" id="PF23571"/>
    </source>
</evidence>
<reference evidence="3" key="1">
    <citation type="journal article" date="2023" name="Comput. Struct. Biotechnol. J.">
        <title>Discovery of a novel marine Bacteroidetes with a rich repertoire of carbohydrate-active enzymes.</title>
        <authorList>
            <person name="Chen B."/>
            <person name="Liu G."/>
            <person name="Chen Q."/>
            <person name="Wang H."/>
            <person name="Liu L."/>
            <person name="Tang K."/>
        </authorList>
    </citation>
    <scope>NUCLEOTIDE SEQUENCE</scope>
    <source>
        <strain evidence="3">TK19036</strain>
    </source>
</reference>
<dbReference type="EMBL" id="CP120682">
    <property type="protein sequence ID" value="WKN37065.1"/>
    <property type="molecule type" value="Genomic_DNA"/>
</dbReference>
<dbReference type="GO" id="GO:0005737">
    <property type="term" value="C:cytoplasm"/>
    <property type="evidence" value="ECO:0007669"/>
    <property type="project" value="TreeGrafter"/>
</dbReference>
<dbReference type="Pfam" id="PF23571">
    <property type="entry name" value="GH3_M"/>
    <property type="match status" value="1"/>
</dbReference>
<gene>
    <name evidence="3" type="ORF">K4G66_32360</name>
</gene>
<evidence type="ECO:0000259" key="2">
    <source>
        <dbReference type="Pfam" id="PF23572"/>
    </source>
</evidence>
<dbReference type="GO" id="GO:0016881">
    <property type="term" value="F:acid-amino acid ligase activity"/>
    <property type="evidence" value="ECO:0007669"/>
    <property type="project" value="TreeGrafter"/>
</dbReference>